<dbReference type="EMBL" id="FNCQ01000026">
    <property type="protein sequence ID" value="SDH40535.1"/>
    <property type="molecule type" value="Genomic_DNA"/>
</dbReference>
<name>A0A1G8C541_9BACT</name>
<reference evidence="3" key="1">
    <citation type="submission" date="2016-10" db="EMBL/GenBank/DDBJ databases">
        <authorList>
            <person name="Varghese N."/>
            <person name="Submissions S."/>
        </authorList>
    </citation>
    <scope>NUCLEOTIDE SEQUENCE [LARGE SCALE GENOMIC DNA]</scope>
    <source>
        <strain evidence="3">BP1-148</strain>
    </source>
</reference>
<dbReference type="PROSITE" id="PS51186">
    <property type="entry name" value="GNAT"/>
    <property type="match status" value="1"/>
</dbReference>
<dbReference type="SUPFAM" id="SSF55729">
    <property type="entry name" value="Acyl-CoA N-acyltransferases (Nat)"/>
    <property type="match status" value="1"/>
</dbReference>
<sequence>MLQKQITPANADAEIRLLYETAFPQEEQIPWDDLVRLIDEMHLDFTAYYDNDILIGFTIVYPRPSFNWYWYFAVKEELRGKGLGQQILNQLIEKYKGQSCVLDMESPRQECANKEQRQRRHAFYLRNGFRDTNVYRCWDDLEMTIMMMGPGTFTLQDWDEIVGELRKYWTWE</sequence>
<feature type="domain" description="N-acetyltransferase" evidence="1">
    <location>
        <begin position="1"/>
        <end position="148"/>
    </location>
</feature>
<evidence type="ECO:0000259" key="1">
    <source>
        <dbReference type="PROSITE" id="PS51186"/>
    </source>
</evidence>
<organism evidence="2 3">
    <name type="scientific">Prevotella communis</name>
    <dbReference type="NCBI Taxonomy" id="2913614"/>
    <lineage>
        <taxon>Bacteria</taxon>
        <taxon>Pseudomonadati</taxon>
        <taxon>Bacteroidota</taxon>
        <taxon>Bacteroidia</taxon>
        <taxon>Bacteroidales</taxon>
        <taxon>Prevotellaceae</taxon>
        <taxon>Prevotella</taxon>
    </lineage>
</organism>
<dbReference type="AlphaFoldDB" id="A0A1G8C541"/>
<dbReference type="GO" id="GO:0016747">
    <property type="term" value="F:acyltransferase activity, transferring groups other than amino-acyl groups"/>
    <property type="evidence" value="ECO:0007669"/>
    <property type="project" value="InterPro"/>
</dbReference>
<protein>
    <submittedName>
        <fullName evidence="2">Acetyltransferase (GNAT) domain-containing protein</fullName>
    </submittedName>
</protein>
<dbReference type="CDD" id="cd04301">
    <property type="entry name" value="NAT_SF"/>
    <property type="match status" value="1"/>
</dbReference>
<accession>A0A1G8C541</accession>
<dbReference type="InterPro" id="IPR000182">
    <property type="entry name" value="GNAT_dom"/>
</dbReference>
<gene>
    <name evidence="2" type="ORF">SAMN04487901_1262</name>
</gene>
<dbReference type="Proteomes" id="UP000198779">
    <property type="component" value="Unassembled WGS sequence"/>
</dbReference>
<dbReference type="Gene3D" id="3.40.630.30">
    <property type="match status" value="1"/>
</dbReference>
<evidence type="ECO:0000313" key="2">
    <source>
        <dbReference type="EMBL" id="SDH40535.1"/>
    </source>
</evidence>
<dbReference type="STRING" id="645274.SAMN04487901_1262"/>
<dbReference type="InterPro" id="IPR016181">
    <property type="entry name" value="Acyl_CoA_acyltransferase"/>
</dbReference>
<keyword evidence="3" id="KW-1185">Reference proteome</keyword>
<keyword evidence="2" id="KW-0808">Transferase</keyword>
<dbReference type="RefSeq" id="WP_091819251.1">
    <property type="nucleotide sequence ID" value="NZ_FNCQ01000026.1"/>
</dbReference>
<evidence type="ECO:0000313" key="3">
    <source>
        <dbReference type="Proteomes" id="UP000198779"/>
    </source>
</evidence>
<proteinExistence type="predicted"/>
<dbReference type="Pfam" id="PF13508">
    <property type="entry name" value="Acetyltransf_7"/>
    <property type="match status" value="1"/>
</dbReference>